<accession>A0A7W7D541</accession>
<dbReference type="AlphaFoldDB" id="A0A7W7D541"/>
<name>A0A7W7D541_9ACTN</name>
<gene>
    <name evidence="1" type="ORF">BJ982_001820</name>
</gene>
<organism evidence="1 2">
    <name type="scientific">Sphaerisporangium siamense</name>
    <dbReference type="NCBI Taxonomy" id="795645"/>
    <lineage>
        <taxon>Bacteria</taxon>
        <taxon>Bacillati</taxon>
        <taxon>Actinomycetota</taxon>
        <taxon>Actinomycetes</taxon>
        <taxon>Streptosporangiales</taxon>
        <taxon>Streptosporangiaceae</taxon>
        <taxon>Sphaerisporangium</taxon>
    </lineage>
</organism>
<protein>
    <submittedName>
        <fullName evidence="1">Uncharacterized protein</fullName>
    </submittedName>
</protein>
<evidence type="ECO:0000313" key="1">
    <source>
        <dbReference type="EMBL" id="MBB4700276.1"/>
    </source>
</evidence>
<proteinExistence type="predicted"/>
<keyword evidence="2" id="KW-1185">Reference proteome</keyword>
<dbReference type="Proteomes" id="UP000542210">
    <property type="component" value="Unassembled WGS sequence"/>
</dbReference>
<sequence>MTIKPGDLVRSMGVTAFYHEDTSLVQLTNTAYEPGTLEVGVYFVAPASGTVRLTIGGGVRDNGASALDRVFLAPQLFLGSSTGTEVLAPSVSLRGYGSVAEDTEFQYGCRVSLITGLTPGELYYIRTMHATSAGTDPDTADIAARDIIVIPMP</sequence>
<dbReference type="EMBL" id="JACHND010000001">
    <property type="protein sequence ID" value="MBB4700276.1"/>
    <property type="molecule type" value="Genomic_DNA"/>
</dbReference>
<comment type="caution">
    <text evidence="1">The sequence shown here is derived from an EMBL/GenBank/DDBJ whole genome shotgun (WGS) entry which is preliminary data.</text>
</comment>
<reference evidence="1 2" key="1">
    <citation type="submission" date="2020-08" db="EMBL/GenBank/DDBJ databases">
        <title>Sequencing the genomes of 1000 actinobacteria strains.</title>
        <authorList>
            <person name="Klenk H.-P."/>
        </authorList>
    </citation>
    <scope>NUCLEOTIDE SEQUENCE [LARGE SCALE GENOMIC DNA]</scope>
    <source>
        <strain evidence="1 2">DSM 45784</strain>
    </source>
</reference>
<evidence type="ECO:0000313" key="2">
    <source>
        <dbReference type="Proteomes" id="UP000542210"/>
    </source>
</evidence>
<dbReference type="RefSeq" id="WP_184878328.1">
    <property type="nucleotide sequence ID" value="NZ_BOOV01000030.1"/>
</dbReference>